<dbReference type="EC" id="3.5.1.28" evidence="2"/>
<dbReference type="Pfam" id="PF01510">
    <property type="entry name" value="Amidase_2"/>
    <property type="match status" value="1"/>
</dbReference>
<feature type="region of interest" description="Disordered" evidence="5">
    <location>
        <begin position="67"/>
        <end position="122"/>
    </location>
</feature>
<evidence type="ECO:0000259" key="7">
    <source>
        <dbReference type="SMART" id="SM00644"/>
    </source>
</evidence>
<gene>
    <name evidence="8" type="ORF">HNR67_004208</name>
</gene>
<keyword evidence="4" id="KW-0961">Cell wall biogenesis/degradation</keyword>
<evidence type="ECO:0000256" key="5">
    <source>
        <dbReference type="SAM" id="MobiDB-lite"/>
    </source>
</evidence>
<keyword evidence="6" id="KW-0732">Signal</keyword>
<evidence type="ECO:0000313" key="8">
    <source>
        <dbReference type="EMBL" id="MBB4678090.1"/>
    </source>
</evidence>
<sequence>MPVVRRHLALGAALAVLGALVTPVSATAAPADRQDAFTAAATEFGVPPSVLLGVSYLQSRWDANAGEPSRGAGFGPMHLTDARGLGVAPDTHHGDGAEDPRGDTARPLRLPEPAPAGASPAGLQTLDLAARLTGAEPARLRSDPAVNIRGGAAVLAQYQRELRGGGAAGDWYGAVARYSGATDTATARRFADDVFELLRTGADRVTDDGHRVRLTADPGISPRVSQVDGLGLRAPKPAATECPRNLGCEWIPAPYEHFDPTKPGSYGNHDQADRPRDLKIKYIIVHDTEGYYDTTLRLVQNPKYVSWQYTLRSVDGHVAQHVKAEDVAWQAGNWYINSHSIGLEHEGFAAKGTWYTEAMYRSSARLVRYLAHKYDIPLDRGHILGHDNVPGTTPATVRGMHWDPGPYWDWAHYFDLLGAPFQTSTGPWAGIVTIKPDYATHHPAMYGCDSAKPADPCPVRGTTSVFLHTEPSADAPLVKDPGLRPDGSNSTRHVSDYGGRVDTGQRFAVAERRGEWTAIWYLGQKAWFHNPRSKPTAVNSTGYTVTPRPGLTEVPVFGRAYPEEAAYEGTGVPYQPIAPLQYSMRAGEKYVLAEHNVSTDYYFAQNWEGPRTVVRGKDKYYQVFFGHRAFFVKAADVRLSPSW</sequence>
<dbReference type="FunFam" id="3.40.80.10:FF:000006">
    <property type="entry name" value="N-acetylmuramoyl-L-alanine amidase"/>
    <property type="match status" value="1"/>
</dbReference>
<accession>A0A7W7CBL9</accession>
<comment type="caution">
    <text evidence="8">The sequence shown here is derived from an EMBL/GenBank/DDBJ whole genome shotgun (WGS) entry which is preliminary data.</text>
</comment>
<dbReference type="GO" id="GO:0009253">
    <property type="term" value="P:peptidoglycan catabolic process"/>
    <property type="evidence" value="ECO:0007669"/>
    <property type="project" value="InterPro"/>
</dbReference>
<comment type="catalytic activity">
    <reaction evidence="1">
        <text>Hydrolyzes the link between N-acetylmuramoyl residues and L-amino acid residues in certain cell-wall glycopeptides.</text>
        <dbReference type="EC" id="3.5.1.28"/>
    </reaction>
</comment>
<dbReference type="InterPro" id="IPR006311">
    <property type="entry name" value="TAT_signal"/>
</dbReference>
<dbReference type="PROSITE" id="PS51318">
    <property type="entry name" value="TAT"/>
    <property type="match status" value="1"/>
</dbReference>
<dbReference type="InterPro" id="IPR002502">
    <property type="entry name" value="Amidase_domain"/>
</dbReference>
<evidence type="ECO:0000256" key="3">
    <source>
        <dbReference type="ARBA" id="ARBA00022801"/>
    </source>
</evidence>
<dbReference type="Gene3D" id="1.10.530.10">
    <property type="match status" value="1"/>
</dbReference>
<evidence type="ECO:0000313" key="9">
    <source>
        <dbReference type="Proteomes" id="UP000533598"/>
    </source>
</evidence>
<reference evidence="8 9" key="1">
    <citation type="submission" date="2020-08" db="EMBL/GenBank/DDBJ databases">
        <title>Sequencing the genomes of 1000 actinobacteria strains.</title>
        <authorList>
            <person name="Klenk H.-P."/>
        </authorList>
    </citation>
    <scope>NUCLEOTIDE SEQUENCE [LARGE SCALE GENOMIC DNA]</scope>
    <source>
        <strain evidence="8 9">DSM 44230</strain>
    </source>
</reference>
<feature type="domain" description="N-acetylmuramoyl-L-alanine amidase" evidence="7">
    <location>
        <begin position="269"/>
        <end position="405"/>
    </location>
</feature>
<dbReference type="PANTHER" id="PTHR30417">
    <property type="entry name" value="N-ACETYLMURAMOYL-L-ALANINE AMIDASE AMID"/>
    <property type="match status" value="1"/>
</dbReference>
<protein>
    <recommendedName>
        <fullName evidence="2">N-acetylmuramoyl-L-alanine amidase</fullName>
        <ecNumber evidence="2">3.5.1.28</ecNumber>
    </recommendedName>
</protein>
<dbReference type="EMBL" id="JACHMH010000001">
    <property type="protein sequence ID" value="MBB4678090.1"/>
    <property type="molecule type" value="Genomic_DNA"/>
</dbReference>
<keyword evidence="3" id="KW-0378">Hydrolase</keyword>
<evidence type="ECO:0000256" key="1">
    <source>
        <dbReference type="ARBA" id="ARBA00001561"/>
    </source>
</evidence>
<dbReference type="InterPro" id="IPR023346">
    <property type="entry name" value="Lysozyme-like_dom_sf"/>
</dbReference>
<feature type="compositionally biased region" description="Basic and acidic residues" evidence="5">
    <location>
        <begin position="90"/>
        <end position="106"/>
    </location>
</feature>
<dbReference type="GO" id="GO:0071555">
    <property type="term" value="P:cell wall organization"/>
    <property type="evidence" value="ECO:0007669"/>
    <property type="project" value="UniProtKB-KW"/>
</dbReference>
<evidence type="ECO:0000256" key="2">
    <source>
        <dbReference type="ARBA" id="ARBA00011901"/>
    </source>
</evidence>
<feature type="signal peptide" evidence="6">
    <location>
        <begin position="1"/>
        <end position="28"/>
    </location>
</feature>
<dbReference type="RefSeq" id="WP_185003961.1">
    <property type="nucleotide sequence ID" value="NZ_BAAAUI010000041.1"/>
</dbReference>
<dbReference type="SMART" id="SM00644">
    <property type="entry name" value="Ami_2"/>
    <property type="match status" value="1"/>
</dbReference>
<dbReference type="Gene3D" id="3.40.80.10">
    <property type="entry name" value="Peptidoglycan recognition protein-like"/>
    <property type="match status" value="1"/>
</dbReference>
<dbReference type="InterPro" id="IPR036505">
    <property type="entry name" value="Amidase/PGRP_sf"/>
</dbReference>
<dbReference type="SUPFAM" id="SSF53955">
    <property type="entry name" value="Lysozyme-like"/>
    <property type="match status" value="1"/>
</dbReference>
<dbReference type="GO" id="GO:0008745">
    <property type="term" value="F:N-acetylmuramoyl-L-alanine amidase activity"/>
    <property type="evidence" value="ECO:0007669"/>
    <property type="project" value="UniProtKB-EC"/>
</dbReference>
<dbReference type="InterPro" id="IPR051206">
    <property type="entry name" value="NAMLAA_amidase_2"/>
</dbReference>
<dbReference type="AlphaFoldDB" id="A0A7W7CBL9"/>
<evidence type="ECO:0000256" key="6">
    <source>
        <dbReference type="SAM" id="SignalP"/>
    </source>
</evidence>
<dbReference type="SUPFAM" id="SSF55846">
    <property type="entry name" value="N-acetylmuramoyl-L-alanine amidase-like"/>
    <property type="match status" value="1"/>
</dbReference>
<feature type="chain" id="PRO_5030781431" description="N-acetylmuramoyl-L-alanine amidase" evidence="6">
    <location>
        <begin position="29"/>
        <end position="643"/>
    </location>
</feature>
<dbReference type="GO" id="GO:0009254">
    <property type="term" value="P:peptidoglycan turnover"/>
    <property type="evidence" value="ECO:0007669"/>
    <property type="project" value="TreeGrafter"/>
</dbReference>
<dbReference type="Proteomes" id="UP000533598">
    <property type="component" value="Unassembled WGS sequence"/>
</dbReference>
<dbReference type="CDD" id="cd06583">
    <property type="entry name" value="PGRP"/>
    <property type="match status" value="1"/>
</dbReference>
<proteinExistence type="predicted"/>
<organism evidence="8 9">
    <name type="scientific">Crossiella cryophila</name>
    <dbReference type="NCBI Taxonomy" id="43355"/>
    <lineage>
        <taxon>Bacteria</taxon>
        <taxon>Bacillati</taxon>
        <taxon>Actinomycetota</taxon>
        <taxon>Actinomycetes</taxon>
        <taxon>Pseudonocardiales</taxon>
        <taxon>Pseudonocardiaceae</taxon>
        <taxon>Crossiella</taxon>
    </lineage>
</organism>
<evidence type="ECO:0000256" key="4">
    <source>
        <dbReference type="ARBA" id="ARBA00023316"/>
    </source>
</evidence>
<feature type="region of interest" description="Disordered" evidence="5">
    <location>
        <begin position="474"/>
        <end position="497"/>
    </location>
</feature>
<dbReference type="PANTHER" id="PTHR30417:SF1">
    <property type="entry name" value="N-ACETYLMURAMOYL-L-ALANINE AMIDASE AMID"/>
    <property type="match status" value="1"/>
</dbReference>
<name>A0A7W7CBL9_9PSEU</name>
<keyword evidence="9" id="KW-1185">Reference proteome</keyword>